<dbReference type="InterPro" id="IPR013761">
    <property type="entry name" value="SAM/pointed_sf"/>
</dbReference>
<evidence type="ECO:0000259" key="1">
    <source>
        <dbReference type="PROSITE" id="PS50835"/>
    </source>
</evidence>
<accession>A0A8B6HCT8</accession>
<dbReference type="SUPFAM" id="SSF47769">
    <property type="entry name" value="SAM/Pointed domain"/>
    <property type="match status" value="1"/>
</dbReference>
<evidence type="ECO:0000313" key="3">
    <source>
        <dbReference type="Proteomes" id="UP000596742"/>
    </source>
</evidence>
<dbReference type="AlphaFoldDB" id="A0A8B6HCT8"/>
<dbReference type="InterPro" id="IPR001660">
    <property type="entry name" value="SAM"/>
</dbReference>
<dbReference type="Proteomes" id="UP000596742">
    <property type="component" value="Unassembled WGS sequence"/>
</dbReference>
<reference evidence="2" key="1">
    <citation type="submission" date="2018-11" db="EMBL/GenBank/DDBJ databases">
        <authorList>
            <person name="Alioto T."/>
            <person name="Alioto T."/>
        </authorList>
    </citation>
    <scope>NUCLEOTIDE SEQUENCE</scope>
</reference>
<organism evidence="2 3">
    <name type="scientific">Mytilus galloprovincialis</name>
    <name type="common">Mediterranean mussel</name>
    <dbReference type="NCBI Taxonomy" id="29158"/>
    <lineage>
        <taxon>Eukaryota</taxon>
        <taxon>Metazoa</taxon>
        <taxon>Spiralia</taxon>
        <taxon>Lophotrochozoa</taxon>
        <taxon>Mollusca</taxon>
        <taxon>Bivalvia</taxon>
        <taxon>Autobranchia</taxon>
        <taxon>Pteriomorphia</taxon>
        <taxon>Mytilida</taxon>
        <taxon>Mytiloidea</taxon>
        <taxon>Mytilidae</taxon>
        <taxon>Mytilinae</taxon>
        <taxon>Mytilus</taxon>
    </lineage>
</organism>
<keyword evidence="3" id="KW-1185">Reference proteome</keyword>
<dbReference type="Gene3D" id="1.10.150.50">
    <property type="entry name" value="Transcription Factor, Ets-1"/>
    <property type="match status" value="2"/>
</dbReference>
<protein>
    <recommendedName>
        <fullName evidence="1">Ig-like domain-containing protein</fullName>
    </recommendedName>
</protein>
<dbReference type="Pfam" id="PF07679">
    <property type="entry name" value="I-set"/>
    <property type="match status" value="1"/>
</dbReference>
<feature type="non-terminal residue" evidence="2">
    <location>
        <position position="1"/>
    </location>
</feature>
<feature type="domain" description="Ig-like" evidence="1">
    <location>
        <begin position="334"/>
        <end position="433"/>
    </location>
</feature>
<evidence type="ECO:0000313" key="2">
    <source>
        <dbReference type="EMBL" id="VDI77481.1"/>
    </source>
</evidence>
<dbReference type="PROSITE" id="PS50835">
    <property type="entry name" value="IG_LIKE"/>
    <property type="match status" value="1"/>
</dbReference>
<dbReference type="Pfam" id="PF00536">
    <property type="entry name" value="SAM_1"/>
    <property type="match status" value="1"/>
</dbReference>
<dbReference type="EMBL" id="UYJE01009845">
    <property type="protein sequence ID" value="VDI77481.1"/>
    <property type="molecule type" value="Genomic_DNA"/>
</dbReference>
<comment type="caution">
    <text evidence="2">The sequence shown here is derived from an EMBL/GenBank/DDBJ whole genome shotgun (WGS) entry which is preliminary data.</text>
</comment>
<dbReference type="CDD" id="cd00096">
    <property type="entry name" value="Ig"/>
    <property type="match status" value="1"/>
</dbReference>
<dbReference type="Gene3D" id="2.60.40.10">
    <property type="entry name" value="Immunoglobulins"/>
    <property type="match status" value="1"/>
</dbReference>
<dbReference type="InterPro" id="IPR013098">
    <property type="entry name" value="Ig_I-set"/>
</dbReference>
<dbReference type="InterPro" id="IPR013783">
    <property type="entry name" value="Ig-like_fold"/>
</dbReference>
<name>A0A8B6HCT8_MYTGA</name>
<dbReference type="SMART" id="SM00409">
    <property type="entry name" value="IG"/>
    <property type="match status" value="1"/>
</dbReference>
<dbReference type="InterPro" id="IPR003599">
    <property type="entry name" value="Ig_sub"/>
</dbReference>
<dbReference type="InterPro" id="IPR036179">
    <property type="entry name" value="Ig-like_dom_sf"/>
</dbReference>
<gene>
    <name evidence="2" type="ORF">MGAL_10B015578</name>
</gene>
<sequence>KVELKLTLTNIENSAEKAKYVSEHTAEIDTEDMKITKATEGSLVVHVIRTKTYFVSEDSLLREVERFVSSLFRTAHLKRVQTDQCSVFVETDDELFEEDDYELQDEENEEPNNLIVQVEVEKVSLQSDERMSQSLNIFMNSLLKHANGQPFTSSNEIHAFVEVVDDGRAIDGQNERSNENLKNPKSIADDQILQKSDQMNEFLVTNGLQDIRQKLESEDITLDELVDMKESDFEEVGIEKEMRDKLLQISKEVKLSQSSMQQDKLDTDEASKIKDKHAEENECDPSIKLKELAPVFSKEAITMNVLEEMDQAALEKIGIRKYGHRSNIVLKLKEQLTISVSPSDGTAIYGDSSYTIQCSITGTSQATSWSWVRMTIAGGTETPISTGSKYSIVNSATAPHLTINNVVEDDEQDYYCRATNVAGTQTSTRARLIVNGGELFVI</sequence>
<proteinExistence type="predicted"/>
<dbReference type="SUPFAM" id="SSF48726">
    <property type="entry name" value="Immunoglobulin"/>
    <property type="match status" value="1"/>
</dbReference>
<dbReference type="InterPro" id="IPR007110">
    <property type="entry name" value="Ig-like_dom"/>
</dbReference>